<dbReference type="GO" id="GO:0051707">
    <property type="term" value="P:response to other organism"/>
    <property type="evidence" value="ECO:0007669"/>
    <property type="project" value="UniProtKB-ARBA"/>
</dbReference>
<feature type="domain" description="Protein kinase" evidence="3">
    <location>
        <begin position="1"/>
        <end position="239"/>
    </location>
</feature>
<dbReference type="Proteomes" id="UP001140949">
    <property type="component" value="Unassembled WGS sequence"/>
</dbReference>
<dbReference type="GO" id="GO:0004672">
    <property type="term" value="F:protein kinase activity"/>
    <property type="evidence" value="ECO:0007669"/>
    <property type="project" value="InterPro"/>
</dbReference>
<dbReference type="SMART" id="SM00220">
    <property type="entry name" value="S_TKc"/>
    <property type="match status" value="1"/>
</dbReference>
<dbReference type="InterPro" id="IPR000719">
    <property type="entry name" value="Prot_kinase_dom"/>
</dbReference>
<reference evidence="4" key="1">
    <citation type="journal article" date="2023" name="GigaByte">
        <title>Genome assembly of the bearded iris, Iris pallida Lam.</title>
        <authorList>
            <person name="Bruccoleri R.E."/>
            <person name="Oakeley E.J."/>
            <person name="Faust A.M.E."/>
            <person name="Altorfer M."/>
            <person name="Dessus-Babus S."/>
            <person name="Burckhardt D."/>
            <person name="Oertli M."/>
            <person name="Naumann U."/>
            <person name="Petersen F."/>
            <person name="Wong J."/>
        </authorList>
    </citation>
    <scope>NUCLEOTIDE SEQUENCE</scope>
    <source>
        <strain evidence="4">GSM-AAB239-AS_SAM_17_03QT</strain>
    </source>
</reference>
<protein>
    <submittedName>
        <fullName evidence="4">L-type lectin-domain containing receptor kinase IV.1-like isoform X1</fullName>
    </submittedName>
</protein>
<dbReference type="PANTHER" id="PTHR27007">
    <property type="match status" value="1"/>
</dbReference>
<gene>
    <name evidence="4" type="ORF">M6B38_295345</name>
</gene>
<organism evidence="4 5">
    <name type="scientific">Iris pallida</name>
    <name type="common">Sweet iris</name>
    <dbReference type="NCBI Taxonomy" id="29817"/>
    <lineage>
        <taxon>Eukaryota</taxon>
        <taxon>Viridiplantae</taxon>
        <taxon>Streptophyta</taxon>
        <taxon>Embryophyta</taxon>
        <taxon>Tracheophyta</taxon>
        <taxon>Spermatophyta</taxon>
        <taxon>Magnoliopsida</taxon>
        <taxon>Liliopsida</taxon>
        <taxon>Asparagales</taxon>
        <taxon>Iridaceae</taxon>
        <taxon>Iridoideae</taxon>
        <taxon>Irideae</taxon>
        <taxon>Iris</taxon>
    </lineage>
</organism>
<proteinExistence type="predicted"/>
<dbReference type="FunFam" id="1.10.510.10:FF:000517">
    <property type="entry name" value="Putative receptor kinase Lecrk"/>
    <property type="match status" value="1"/>
</dbReference>
<evidence type="ECO:0000313" key="5">
    <source>
        <dbReference type="Proteomes" id="UP001140949"/>
    </source>
</evidence>
<keyword evidence="4" id="KW-0808">Transferase</keyword>
<dbReference type="InterPro" id="IPR011009">
    <property type="entry name" value="Kinase-like_dom_sf"/>
</dbReference>
<dbReference type="AlphaFoldDB" id="A0AAX6HUN2"/>
<dbReference type="InterPro" id="IPR001245">
    <property type="entry name" value="Ser-Thr/Tyr_kinase_cat_dom"/>
</dbReference>
<dbReference type="GO" id="GO:0005524">
    <property type="term" value="F:ATP binding"/>
    <property type="evidence" value="ECO:0007669"/>
    <property type="project" value="UniProtKB-KW"/>
</dbReference>
<reference evidence="4" key="2">
    <citation type="submission" date="2023-04" db="EMBL/GenBank/DDBJ databases">
        <authorList>
            <person name="Bruccoleri R.E."/>
            <person name="Oakeley E.J."/>
            <person name="Faust A.-M."/>
            <person name="Dessus-Babus S."/>
            <person name="Altorfer M."/>
            <person name="Burckhardt D."/>
            <person name="Oertli M."/>
            <person name="Naumann U."/>
            <person name="Petersen F."/>
            <person name="Wong J."/>
        </authorList>
    </citation>
    <scope>NUCLEOTIDE SEQUENCE</scope>
    <source>
        <strain evidence="4">GSM-AAB239-AS_SAM_17_03QT</strain>
        <tissue evidence="4">Leaf</tissue>
    </source>
</reference>
<keyword evidence="1" id="KW-0547">Nucleotide-binding</keyword>
<evidence type="ECO:0000313" key="4">
    <source>
        <dbReference type="EMBL" id="KAJ6843975.1"/>
    </source>
</evidence>
<keyword evidence="5" id="KW-1185">Reference proteome</keyword>
<keyword evidence="4" id="KW-0675">Receptor</keyword>
<dbReference type="PROSITE" id="PS00108">
    <property type="entry name" value="PROTEIN_KINASE_ST"/>
    <property type="match status" value="1"/>
</dbReference>
<dbReference type="Gene3D" id="1.10.510.10">
    <property type="entry name" value="Transferase(Phosphotransferase) domain 1"/>
    <property type="match status" value="1"/>
</dbReference>
<comment type="caution">
    <text evidence="4">The sequence shown here is derived from an EMBL/GenBank/DDBJ whole genome shotgun (WGS) entry which is preliminary data.</text>
</comment>
<dbReference type="PROSITE" id="PS50011">
    <property type="entry name" value="PROTEIN_KINASE_DOM"/>
    <property type="match status" value="1"/>
</dbReference>
<dbReference type="InterPro" id="IPR050528">
    <property type="entry name" value="L-type_Lectin-RKs"/>
</dbReference>
<dbReference type="Gene3D" id="3.30.200.20">
    <property type="entry name" value="Phosphorylase Kinase, domain 1"/>
    <property type="match status" value="1"/>
</dbReference>
<accession>A0AAX6HUN2</accession>
<dbReference type="Pfam" id="PF07714">
    <property type="entry name" value="PK_Tyr_Ser-Thr"/>
    <property type="match status" value="1"/>
</dbReference>
<dbReference type="SUPFAM" id="SSF56112">
    <property type="entry name" value="Protein kinase-like (PK-like)"/>
    <property type="match status" value="1"/>
</dbReference>
<dbReference type="InterPro" id="IPR008271">
    <property type="entry name" value="Ser/Thr_kinase_AS"/>
</dbReference>
<name>A0AAX6HUN2_IRIPA</name>
<evidence type="ECO:0000259" key="3">
    <source>
        <dbReference type="PROSITE" id="PS50011"/>
    </source>
</evidence>
<sequence length="255" mass="28597">MKEFVAEVLSIGQLRHRNIVQLLGYCRRRGELLLVYDFMPNGSLDKFLYDRTAPNLDWNQRFQIIKGVASGLLYLHEGWEQVVVHRDIKSSNILLDGEMNARLGDFGLAKLYDRRTDPQTTTHVVGTIGYIAPELGSTGKATTATDVFAYGGFLLEVACGRRPLEAEAPAERVMLVDWVLDNWKKGAVLATTDRLLGDDYPEAEMEMVLKLGLLCSHPIPEARPSMRLVMQFLNGDTALPELSLVQWSFSEIVSP</sequence>
<keyword evidence="2" id="KW-0067">ATP-binding</keyword>
<dbReference type="EMBL" id="JANAVB010006800">
    <property type="protein sequence ID" value="KAJ6843975.1"/>
    <property type="molecule type" value="Genomic_DNA"/>
</dbReference>
<evidence type="ECO:0000256" key="1">
    <source>
        <dbReference type="ARBA" id="ARBA00022741"/>
    </source>
</evidence>
<evidence type="ECO:0000256" key="2">
    <source>
        <dbReference type="ARBA" id="ARBA00022840"/>
    </source>
</evidence>
<keyword evidence="4" id="KW-0418">Kinase</keyword>